<evidence type="ECO:0000256" key="3">
    <source>
        <dbReference type="ARBA" id="ARBA00023012"/>
    </source>
</evidence>
<dbReference type="PROSITE" id="PS50110">
    <property type="entry name" value="RESPONSE_REGULATORY"/>
    <property type="match status" value="1"/>
</dbReference>
<dbReference type="SMART" id="SM00862">
    <property type="entry name" value="Trans_reg_C"/>
    <property type="match status" value="1"/>
</dbReference>
<dbReference type="InterPro" id="IPR036388">
    <property type="entry name" value="WH-like_DNA-bd_sf"/>
</dbReference>
<keyword evidence="13" id="KW-1185">Reference proteome</keyword>
<dbReference type="Pfam" id="PF00486">
    <property type="entry name" value="Trans_reg_C"/>
    <property type="match status" value="1"/>
</dbReference>
<evidence type="ECO:0000256" key="7">
    <source>
        <dbReference type="ARBA" id="ARBA00024867"/>
    </source>
</evidence>
<dbReference type="InterPro" id="IPR001789">
    <property type="entry name" value="Sig_transdc_resp-reg_receiver"/>
</dbReference>
<dbReference type="SMART" id="SM00448">
    <property type="entry name" value="REC"/>
    <property type="match status" value="1"/>
</dbReference>
<dbReference type="PROSITE" id="PS51755">
    <property type="entry name" value="OMPR_PHOB"/>
    <property type="match status" value="1"/>
</dbReference>
<evidence type="ECO:0000259" key="10">
    <source>
        <dbReference type="PROSITE" id="PS50110"/>
    </source>
</evidence>
<feature type="domain" description="OmpR/PhoB-type" evidence="11">
    <location>
        <begin position="130"/>
        <end position="228"/>
    </location>
</feature>
<keyword evidence="4" id="KW-0805">Transcription regulation</keyword>
<name>A0ABP3TWG3_9CLOT</name>
<comment type="caution">
    <text evidence="12">The sequence shown here is derived from an EMBL/GenBank/DDBJ whole genome shotgun (WGS) entry which is preliminary data.</text>
</comment>
<proteinExistence type="predicted"/>
<dbReference type="Gene3D" id="3.40.50.2300">
    <property type="match status" value="1"/>
</dbReference>
<dbReference type="InterPro" id="IPR016032">
    <property type="entry name" value="Sig_transdc_resp-reg_C-effctor"/>
</dbReference>
<accession>A0ABP3TWG3</accession>
<dbReference type="SUPFAM" id="SSF52172">
    <property type="entry name" value="CheY-like"/>
    <property type="match status" value="1"/>
</dbReference>
<evidence type="ECO:0000256" key="5">
    <source>
        <dbReference type="ARBA" id="ARBA00023125"/>
    </source>
</evidence>
<evidence type="ECO:0000259" key="11">
    <source>
        <dbReference type="PROSITE" id="PS51755"/>
    </source>
</evidence>
<dbReference type="CDD" id="cd00383">
    <property type="entry name" value="trans_reg_C"/>
    <property type="match status" value="1"/>
</dbReference>
<keyword evidence="2 8" id="KW-0597">Phosphoprotein</keyword>
<feature type="domain" description="Response regulatory" evidence="10">
    <location>
        <begin position="4"/>
        <end position="117"/>
    </location>
</feature>
<reference evidence="13" key="1">
    <citation type="journal article" date="2019" name="Int. J. Syst. Evol. Microbiol.">
        <title>The Global Catalogue of Microorganisms (GCM) 10K type strain sequencing project: providing services to taxonomists for standard genome sequencing and annotation.</title>
        <authorList>
            <consortium name="The Broad Institute Genomics Platform"/>
            <consortium name="The Broad Institute Genome Sequencing Center for Infectious Disease"/>
            <person name="Wu L."/>
            <person name="Ma J."/>
        </authorList>
    </citation>
    <scope>NUCLEOTIDE SEQUENCE [LARGE SCALE GENOMIC DNA]</scope>
    <source>
        <strain evidence="13">JCM 1405</strain>
    </source>
</reference>
<gene>
    <name evidence="12" type="ORF">GCM10008905_01970</name>
</gene>
<evidence type="ECO:0000256" key="9">
    <source>
        <dbReference type="PROSITE-ProRule" id="PRU01091"/>
    </source>
</evidence>
<dbReference type="CDD" id="cd17574">
    <property type="entry name" value="REC_OmpR"/>
    <property type="match status" value="1"/>
</dbReference>
<dbReference type="EMBL" id="BAAACF010000001">
    <property type="protein sequence ID" value="GAA0716916.1"/>
    <property type="molecule type" value="Genomic_DNA"/>
</dbReference>
<dbReference type="InterPro" id="IPR039420">
    <property type="entry name" value="WalR-like"/>
</dbReference>
<evidence type="ECO:0000256" key="6">
    <source>
        <dbReference type="ARBA" id="ARBA00023163"/>
    </source>
</evidence>
<evidence type="ECO:0000256" key="2">
    <source>
        <dbReference type="ARBA" id="ARBA00022553"/>
    </source>
</evidence>
<evidence type="ECO:0000256" key="4">
    <source>
        <dbReference type="ARBA" id="ARBA00023015"/>
    </source>
</evidence>
<keyword evidence="5 9" id="KW-0238">DNA-binding</keyword>
<dbReference type="Gene3D" id="6.10.250.690">
    <property type="match status" value="1"/>
</dbReference>
<dbReference type="RefSeq" id="WP_343765507.1">
    <property type="nucleotide sequence ID" value="NZ_BAAACF010000001.1"/>
</dbReference>
<keyword evidence="3" id="KW-0902">Two-component regulatory system</keyword>
<dbReference type="InterPro" id="IPR001867">
    <property type="entry name" value="OmpR/PhoB-type_DNA-bd"/>
</dbReference>
<organism evidence="12 13">
    <name type="scientific">Clostridium malenominatum</name>
    <dbReference type="NCBI Taxonomy" id="1539"/>
    <lineage>
        <taxon>Bacteria</taxon>
        <taxon>Bacillati</taxon>
        <taxon>Bacillota</taxon>
        <taxon>Clostridia</taxon>
        <taxon>Eubacteriales</taxon>
        <taxon>Clostridiaceae</taxon>
        <taxon>Clostridium</taxon>
    </lineage>
</organism>
<comment type="function">
    <text evidence="7">May play the central regulatory role in sporulation. It may be an element of the effector pathway responsible for the activation of sporulation genes in response to nutritional stress. Spo0A may act in concert with spo0H (a sigma factor) to control the expression of some genes that are critical to the sporulation process.</text>
</comment>
<evidence type="ECO:0000313" key="12">
    <source>
        <dbReference type="EMBL" id="GAA0716916.1"/>
    </source>
</evidence>
<dbReference type="PANTHER" id="PTHR48111:SF40">
    <property type="entry name" value="PHOSPHATE REGULON TRANSCRIPTIONAL REGULATORY PROTEIN PHOB"/>
    <property type="match status" value="1"/>
</dbReference>
<feature type="DNA-binding region" description="OmpR/PhoB-type" evidence="9">
    <location>
        <begin position="130"/>
        <end position="228"/>
    </location>
</feature>
<sequence>MNNNILIIEDDECIREILTYSLKEESFKVFEASTGMEGLKTLENQYIELIILDLMLPDISGFEICKKVSLEYKIPIIMLTAKNDIMDKVVGLELGADDYITKPFDIREVVARAKVSIRRLEQFKDIKDKSNTIKLEKNITIFKDSYEVFQEDKLVNLTAKEYELLYTLAENRGKVFSRDNLLETVWGFDFEGESRTVDVHIQRLRKKLSSDKDTSVIKTVFGVGYKVL</sequence>
<keyword evidence="6" id="KW-0804">Transcription</keyword>
<dbReference type="SUPFAM" id="SSF46894">
    <property type="entry name" value="C-terminal effector domain of the bipartite response regulators"/>
    <property type="match status" value="1"/>
</dbReference>
<evidence type="ECO:0000256" key="1">
    <source>
        <dbReference type="ARBA" id="ARBA00018672"/>
    </source>
</evidence>
<dbReference type="Pfam" id="PF00072">
    <property type="entry name" value="Response_reg"/>
    <property type="match status" value="1"/>
</dbReference>
<dbReference type="PANTHER" id="PTHR48111">
    <property type="entry name" value="REGULATOR OF RPOS"/>
    <property type="match status" value="1"/>
</dbReference>
<dbReference type="Proteomes" id="UP001500339">
    <property type="component" value="Unassembled WGS sequence"/>
</dbReference>
<dbReference type="InterPro" id="IPR011006">
    <property type="entry name" value="CheY-like_superfamily"/>
</dbReference>
<protein>
    <recommendedName>
        <fullName evidence="1">Stage 0 sporulation protein A homolog</fullName>
    </recommendedName>
</protein>
<evidence type="ECO:0000313" key="13">
    <source>
        <dbReference type="Proteomes" id="UP001500339"/>
    </source>
</evidence>
<dbReference type="Gene3D" id="1.10.10.10">
    <property type="entry name" value="Winged helix-like DNA-binding domain superfamily/Winged helix DNA-binding domain"/>
    <property type="match status" value="1"/>
</dbReference>
<evidence type="ECO:0000256" key="8">
    <source>
        <dbReference type="PROSITE-ProRule" id="PRU00169"/>
    </source>
</evidence>
<feature type="modified residue" description="4-aspartylphosphate" evidence="8">
    <location>
        <position position="53"/>
    </location>
</feature>